<gene>
    <name evidence="1" type="ORF">STAS_07047</name>
</gene>
<accession>A0A5A7PFN7</accession>
<proteinExistence type="predicted"/>
<dbReference type="Proteomes" id="UP000325081">
    <property type="component" value="Unassembled WGS sequence"/>
</dbReference>
<dbReference type="AlphaFoldDB" id="A0A5A7PFN7"/>
<evidence type="ECO:0000313" key="1">
    <source>
        <dbReference type="EMBL" id="GER31067.1"/>
    </source>
</evidence>
<dbReference type="OrthoDB" id="10601120at2759"/>
<keyword evidence="2" id="KW-1185">Reference proteome</keyword>
<dbReference type="EMBL" id="BKCP01004417">
    <property type="protein sequence ID" value="GER31067.1"/>
    <property type="molecule type" value="Genomic_DNA"/>
</dbReference>
<reference evidence="2" key="1">
    <citation type="journal article" date="2019" name="Curr. Biol.">
        <title>Genome Sequence of Striga asiatica Provides Insight into the Evolution of Plant Parasitism.</title>
        <authorList>
            <person name="Yoshida S."/>
            <person name="Kim S."/>
            <person name="Wafula E.K."/>
            <person name="Tanskanen J."/>
            <person name="Kim Y.M."/>
            <person name="Honaas L."/>
            <person name="Yang Z."/>
            <person name="Spallek T."/>
            <person name="Conn C.E."/>
            <person name="Ichihashi Y."/>
            <person name="Cheong K."/>
            <person name="Cui S."/>
            <person name="Der J.P."/>
            <person name="Gundlach H."/>
            <person name="Jiao Y."/>
            <person name="Hori C."/>
            <person name="Ishida J.K."/>
            <person name="Kasahara H."/>
            <person name="Kiba T."/>
            <person name="Kim M.S."/>
            <person name="Koo N."/>
            <person name="Laohavisit A."/>
            <person name="Lee Y.H."/>
            <person name="Lumba S."/>
            <person name="McCourt P."/>
            <person name="Mortimer J.C."/>
            <person name="Mutuku J.M."/>
            <person name="Nomura T."/>
            <person name="Sasaki-Sekimoto Y."/>
            <person name="Seto Y."/>
            <person name="Wang Y."/>
            <person name="Wakatake T."/>
            <person name="Sakakibara H."/>
            <person name="Demura T."/>
            <person name="Yamaguchi S."/>
            <person name="Yoneyama K."/>
            <person name="Manabe R.I."/>
            <person name="Nelson D.C."/>
            <person name="Schulman A.H."/>
            <person name="Timko M.P."/>
            <person name="dePamphilis C.W."/>
            <person name="Choi D."/>
            <person name="Shirasu K."/>
        </authorList>
    </citation>
    <scope>NUCLEOTIDE SEQUENCE [LARGE SCALE GENOMIC DNA]</scope>
    <source>
        <strain evidence="2">cv. UVA1</strain>
    </source>
</reference>
<protein>
    <submittedName>
        <fullName evidence="1">T-cell acute lymphocytic leukemia protein 1</fullName>
    </submittedName>
</protein>
<comment type="caution">
    <text evidence="1">The sequence shown here is derived from an EMBL/GenBank/DDBJ whole genome shotgun (WGS) entry which is preliminary data.</text>
</comment>
<organism evidence="1 2">
    <name type="scientific">Striga asiatica</name>
    <name type="common">Asiatic witchweed</name>
    <name type="synonym">Buchnera asiatica</name>
    <dbReference type="NCBI Taxonomy" id="4170"/>
    <lineage>
        <taxon>Eukaryota</taxon>
        <taxon>Viridiplantae</taxon>
        <taxon>Streptophyta</taxon>
        <taxon>Embryophyta</taxon>
        <taxon>Tracheophyta</taxon>
        <taxon>Spermatophyta</taxon>
        <taxon>Magnoliopsida</taxon>
        <taxon>eudicotyledons</taxon>
        <taxon>Gunneridae</taxon>
        <taxon>Pentapetalae</taxon>
        <taxon>asterids</taxon>
        <taxon>lamiids</taxon>
        <taxon>Lamiales</taxon>
        <taxon>Orobanchaceae</taxon>
        <taxon>Buchnereae</taxon>
        <taxon>Striga</taxon>
    </lineage>
</organism>
<name>A0A5A7PFN7_STRAF</name>
<evidence type="ECO:0000313" key="2">
    <source>
        <dbReference type="Proteomes" id="UP000325081"/>
    </source>
</evidence>
<sequence>MLVHDLLGKAARVLPDGGSILHVLGGLSSFLLRAAPKQVSLPSMPEMGNETYLGFSPVSNGSLHFFSNCQPVKCFRRHQTFLDEVELVSSPTDIDFLSQKDSFSSRTLEISRSTFRPPDLICHVCYPQVPTSLRCQSQQPTIIRYPSSLGFLTPSYQFCRASLTSRAGHFSNETIHERQRIARRLPHPQRPITHVCLHWAVVHVIKPICTRVLVSEGGAHPRLHVADLEPQPLSSPRQAAHLPEGPSYLVHRVLEHRQAVPEGGGGPGVWPVVGPSGEVAQIRRRSGCPRQAYADGDGGEAGRVTADGGGVAREGVVADVGLVWINSAAAGMEVAEHAGMRRKVSMSECNIFVA</sequence>